<dbReference type="Proteomes" id="UP000265520">
    <property type="component" value="Unassembled WGS sequence"/>
</dbReference>
<accession>A0A392PH51</accession>
<keyword evidence="2" id="KW-1185">Reference proteome</keyword>
<dbReference type="AlphaFoldDB" id="A0A392PH51"/>
<protein>
    <submittedName>
        <fullName evidence="1">Uncharacterized protein</fullName>
    </submittedName>
</protein>
<dbReference type="EMBL" id="LXQA010077024">
    <property type="protein sequence ID" value="MCI10626.1"/>
    <property type="molecule type" value="Genomic_DNA"/>
</dbReference>
<feature type="non-terminal residue" evidence="1">
    <location>
        <position position="41"/>
    </location>
</feature>
<reference evidence="1 2" key="1">
    <citation type="journal article" date="2018" name="Front. Plant Sci.">
        <title>Red Clover (Trifolium pratense) and Zigzag Clover (T. medium) - A Picture of Genomic Similarities and Differences.</title>
        <authorList>
            <person name="Dluhosova J."/>
            <person name="Istvanek J."/>
            <person name="Nedelnik J."/>
            <person name="Repkova J."/>
        </authorList>
    </citation>
    <scope>NUCLEOTIDE SEQUENCE [LARGE SCALE GENOMIC DNA]</scope>
    <source>
        <strain evidence="2">cv. 10/8</strain>
        <tissue evidence="1">Leaf</tissue>
    </source>
</reference>
<evidence type="ECO:0000313" key="1">
    <source>
        <dbReference type="EMBL" id="MCI10626.1"/>
    </source>
</evidence>
<evidence type="ECO:0000313" key="2">
    <source>
        <dbReference type="Proteomes" id="UP000265520"/>
    </source>
</evidence>
<proteinExistence type="predicted"/>
<sequence length="41" mass="4897">MDRAVWVRVYGVPVHAWREEFFKQILEYVGEVIVPDEDTCN</sequence>
<comment type="caution">
    <text evidence="1">The sequence shown here is derived from an EMBL/GenBank/DDBJ whole genome shotgun (WGS) entry which is preliminary data.</text>
</comment>
<name>A0A392PH51_9FABA</name>
<organism evidence="1 2">
    <name type="scientific">Trifolium medium</name>
    <dbReference type="NCBI Taxonomy" id="97028"/>
    <lineage>
        <taxon>Eukaryota</taxon>
        <taxon>Viridiplantae</taxon>
        <taxon>Streptophyta</taxon>
        <taxon>Embryophyta</taxon>
        <taxon>Tracheophyta</taxon>
        <taxon>Spermatophyta</taxon>
        <taxon>Magnoliopsida</taxon>
        <taxon>eudicotyledons</taxon>
        <taxon>Gunneridae</taxon>
        <taxon>Pentapetalae</taxon>
        <taxon>rosids</taxon>
        <taxon>fabids</taxon>
        <taxon>Fabales</taxon>
        <taxon>Fabaceae</taxon>
        <taxon>Papilionoideae</taxon>
        <taxon>50 kb inversion clade</taxon>
        <taxon>NPAAA clade</taxon>
        <taxon>Hologalegina</taxon>
        <taxon>IRL clade</taxon>
        <taxon>Trifolieae</taxon>
        <taxon>Trifolium</taxon>
    </lineage>
</organism>